<dbReference type="AlphaFoldDB" id="M3VGP9"/>
<dbReference type="eggNOG" id="COG1075">
    <property type="taxonomic scope" value="Bacteria"/>
</dbReference>
<dbReference type="ESTHER" id="9actn-m3vgp9">
    <property type="family name" value="Duf_1023"/>
</dbReference>
<evidence type="ECO:0000259" key="2">
    <source>
        <dbReference type="Pfam" id="PF06259"/>
    </source>
</evidence>
<dbReference type="OrthoDB" id="5170249at2"/>
<gene>
    <name evidence="3" type="ORF">GM1_029_00060</name>
</gene>
<keyword evidence="4" id="KW-1185">Reference proteome</keyword>
<comment type="caution">
    <text evidence="3">The sequence shown here is derived from an EMBL/GenBank/DDBJ whole genome shotgun (WGS) entry which is preliminary data.</text>
</comment>
<dbReference type="InterPro" id="IPR010427">
    <property type="entry name" value="DUF1023"/>
</dbReference>
<feature type="region of interest" description="Disordered" evidence="1">
    <location>
        <begin position="414"/>
        <end position="478"/>
    </location>
</feature>
<feature type="domain" description="DUF1023" evidence="2">
    <location>
        <begin position="271"/>
        <end position="417"/>
    </location>
</feature>
<dbReference type="EMBL" id="BAOP01000029">
    <property type="protein sequence ID" value="GAC81104.1"/>
    <property type="molecule type" value="Genomic_DNA"/>
</dbReference>
<dbReference type="Proteomes" id="UP000035009">
    <property type="component" value="Unassembled WGS sequence"/>
</dbReference>
<dbReference type="STRING" id="410332.SAMN04488550_1121"/>
<dbReference type="SUPFAM" id="SSF53474">
    <property type="entry name" value="alpha/beta-Hydrolases"/>
    <property type="match status" value="1"/>
</dbReference>
<accession>M3VGP9</accession>
<sequence length="559" mass="59087">MTVAVDDVLGWDLSGLPAAASSLTTLTGRLIDTGRTCERSALKDRAWQGVTEVAARTRIGTVTASLIRTAHTVDDAAESVRTAHSELADLQTVLRSAVDTLRADRYLVAADGTVTHPDAEHRAAALDATEQIQALLGQATRLDRTHSAALDSFAAQLTGSDPNAVVMPSGAVVTPARAAGLLSAMTDPEMRRRAWASFSESERNEIIKDKSTVIGNLDGIPFADRAVANEVTIRAELREALGGGWTGNVDADRADRLRSMLADDRTFLAFDPDTGEFIEIVGELTPTTTNVGVFVPGTGTGLDDIDSLRKKALKLSEKSNAPVIVWADGPFPQHIVADPRTTKSIEMAVDPTLAAVNAPRLVEFTRALDAELGAVAPDAKTTVIGHSYGGSIVGTAEQLGMRADRVVYASAAGTGVDPDRGWSNPESDVKRYSITPPGDPIHLAQKFGAPLHGGDPDVAPGVTRLDSGYLSPDDSGGRRLLQGTSSHTDYLNDFDSDAFNALAKVIAGQEPAPYVERAPDMPRILERPELAPIIIADEVFDGVVDGLKDTIGGVLRLVG</sequence>
<organism evidence="3 4">
    <name type="scientific">Gordonia malaquae NBRC 108250</name>
    <dbReference type="NCBI Taxonomy" id="1223542"/>
    <lineage>
        <taxon>Bacteria</taxon>
        <taxon>Bacillati</taxon>
        <taxon>Actinomycetota</taxon>
        <taxon>Actinomycetes</taxon>
        <taxon>Mycobacteriales</taxon>
        <taxon>Gordoniaceae</taxon>
        <taxon>Gordonia</taxon>
    </lineage>
</organism>
<dbReference type="RefSeq" id="WP_008380617.1">
    <property type="nucleotide sequence ID" value="NZ_BAOP01000029.1"/>
</dbReference>
<protein>
    <recommendedName>
        <fullName evidence="2">DUF1023 domain-containing protein</fullName>
    </recommendedName>
</protein>
<name>M3VGP9_GORML</name>
<reference evidence="3 4" key="1">
    <citation type="submission" date="2013-02" db="EMBL/GenBank/DDBJ databases">
        <title>Whole genome shotgun sequence of Gordonia malaquae NBRC 108250.</title>
        <authorList>
            <person name="Yoshida I."/>
            <person name="Hosoyama A."/>
            <person name="Tsuchikane K."/>
            <person name="Ando Y."/>
            <person name="Baba S."/>
            <person name="Ohji S."/>
            <person name="Hamada M."/>
            <person name="Tamura T."/>
            <person name="Yamazoe A."/>
            <person name="Yamazaki S."/>
            <person name="Fujita N."/>
        </authorList>
    </citation>
    <scope>NUCLEOTIDE SEQUENCE [LARGE SCALE GENOMIC DNA]</scope>
    <source>
        <strain evidence="3 4">NBRC 108250</strain>
    </source>
</reference>
<evidence type="ECO:0000313" key="3">
    <source>
        <dbReference type="EMBL" id="GAC81104.1"/>
    </source>
</evidence>
<evidence type="ECO:0000256" key="1">
    <source>
        <dbReference type="SAM" id="MobiDB-lite"/>
    </source>
</evidence>
<evidence type="ECO:0000313" key="4">
    <source>
        <dbReference type="Proteomes" id="UP000035009"/>
    </source>
</evidence>
<dbReference type="Pfam" id="PF06259">
    <property type="entry name" value="Abhydrolase_8"/>
    <property type="match status" value="1"/>
</dbReference>
<dbReference type="InterPro" id="IPR029058">
    <property type="entry name" value="AB_hydrolase_fold"/>
</dbReference>
<proteinExistence type="predicted"/>